<dbReference type="PANTHER" id="PTHR43792">
    <property type="entry name" value="GNAT FAMILY, PUTATIVE (AFU_ORTHOLOGUE AFUA_3G00765)-RELATED-RELATED"/>
    <property type="match status" value="1"/>
</dbReference>
<sequence length="198" mass="22267">MIMTEISHINAGNVEISTSRLLLRGAKAGDGDGLHEAFGDPEVMKYWSTLPHETIDQSEEWIQNMSKCETNGVTDFVICLKPDLNPIGKVGVWHKHEIGFLLAQTQWRKGLAFEALNAIIPYLFNEKRLKEITADADPRNSACIGLLLKLGFVVAGFCEKTFQVGDEWVDSTYLKLTKEKWEGKESKADPEDLVERND</sequence>
<dbReference type="PROSITE" id="PS51186">
    <property type="entry name" value="GNAT"/>
    <property type="match status" value="1"/>
</dbReference>
<dbReference type="Proteomes" id="UP000054302">
    <property type="component" value="Unassembled WGS sequence"/>
</dbReference>
<dbReference type="AlphaFoldDB" id="A0A0D1WKH8"/>
<dbReference type="InterPro" id="IPR000182">
    <property type="entry name" value="GNAT_dom"/>
</dbReference>
<dbReference type="OrthoDB" id="630895at2759"/>
<dbReference type="InterPro" id="IPR051531">
    <property type="entry name" value="N-acetyltransferase"/>
</dbReference>
<dbReference type="GO" id="GO:0016747">
    <property type="term" value="F:acyltransferase activity, transferring groups other than amino-acyl groups"/>
    <property type="evidence" value="ECO:0007669"/>
    <property type="project" value="InterPro"/>
</dbReference>
<dbReference type="SUPFAM" id="SSF55729">
    <property type="entry name" value="Acyl-CoA N-acyltransferases (Nat)"/>
    <property type="match status" value="1"/>
</dbReference>
<dbReference type="VEuPathDB" id="FungiDB:PV10_06850"/>
<evidence type="ECO:0000259" key="1">
    <source>
        <dbReference type="PROSITE" id="PS51186"/>
    </source>
</evidence>
<protein>
    <recommendedName>
        <fullName evidence="1">N-acetyltransferase domain-containing protein</fullName>
    </recommendedName>
</protein>
<dbReference type="RefSeq" id="XP_016221024.1">
    <property type="nucleotide sequence ID" value="XM_016371692.1"/>
</dbReference>
<dbReference type="Gene3D" id="3.40.630.30">
    <property type="match status" value="1"/>
</dbReference>
<dbReference type="Pfam" id="PF13302">
    <property type="entry name" value="Acetyltransf_3"/>
    <property type="match status" value="1"/>
</dbReference>
<dbReference type="STRING" id="212818.A0A0D1WKH8"/>
<dbReference type="PANTHER" id="PTHR43792:SF1">
    <property type="entry name" value="N-ACETYLTRANSFERASE DOMAIN-CONTAINING PROTEIN"/>
    <property type="match status" value="1"/>
</dbReference>
<dbReference type="OMA" id="WNFAIEL"/>
<evidence type="ECO:0000313" key="3">
    <source>
        <dbReference type="Proteomes" id="UP000054302"/>
    </source>
</evidence>
<accession>A0A0D1WKH8</accession>
<name>A0A0D1WKH8_EXOME</name>
<proteinExistence type="predicted"/>
<gene>
    <name evidence="2" type="ORF">PV10_06850</name>
</gene>
<reference evidence="2 3" key="1">
    <citation type="submission" date="2015-01" db="EMBL/GenBank/DDBJ databases">
        <title>The Genome Sequence of Exophiala mesophila CBS40295.</title>
        <authorList>
            <consortium name="The Broad Institute Genomics Platform"/>
            <person name="Cuomo C."/>
            <person name="de Hoog S."/>
            <person name="Gorbushina A."/>
            <person name="Stielow B."/>
            <person name="Teixiera M."/>
            <person name="Abouelleil A."/>
            <person name="Chapman S.B."/>
            <person name="Priest M."/>
            <person name="Young S.K."/>
            <person name="Wortman J."/>
            <person name="Nusbaum C."/>
            <person name="Birren B."/>
        </authorList>
    </citation>
    <scope>NUCLEOTIDE SEQUENCE [LARGE SCALE GENOMIC DNA]</scope>
    <source>
        <strain evidence="2 3">CBS 40295</strain>
    </source>
</reference>
<dbReference type="EMBL" id="KN847524">
    <property type="protein sequence ID" value="KIV89450.1"/>
    <property type="molecule type" value="Genomic_DNA"/>
</dbReference>
<organism evidence="2 3">
    <name type="scientific">Exophiala mesophila</name>
    <name type="common">Black yeast-like fungus</name>
    <dbReference type="NCBI Taxonomy" id="212818"/>
    <lineage>
        <taxon>Eukaryota</taxon>
        <taxon>Fungi</taxon>
        <taxon>Dikarya</taxon>
        <taxon>Ascomycota</taxon>
        <taxon>Pezizomycotina</taxon>
        <taxon>Eurotiomycetes</taxon>
        <taxon>Chaetothyriomycetidae</taxon>
        <taxon>Chaetothyriales</taxon>
        <taxon>Herpotrichiellaceae</taxon>
        <taxon>Exophiala</taxon>
    </lineage>
</organism>
<evidence type="ECO:0000313" key="2">
    <source>
        <dbReference type="EMBL" id="KIV89450.1"/>
    </source>
</evidence>
<keyword evidence="3" id="KW-1185">Reference proteome</keyword>
<dbReference type="HOGENOM" id="CLU_013985_3_6_1"/>
<dbReference type="InterPro" id="IPR016181">
    <property type="entry name" value="Acyl_CoA_acyltransferase"/>
</dbReference>
<dbReference type="GeneID" id="27324695"/>
<feature type="domain" description="N-acetyltransferase" evidence="1">
    <location>
        <begin position="21"/>
        <end position="179"/>
    </location>
</feature>